<accession>A0A387G119</accession>
<keyword evidence="4" id="KW-0614">Plasmid</keyword>
<name>A0A387G119_9HYPH</name>
<evidence type="ECO:0000313" key="4">
    <source>
        <dbReference type="EMBL" id="AYG63075.1"/>
    </source>
</evidence>
<evidence type="ECO:0000313" key="5">
    <source>
        <dbReference type="Proteomes" id="UP000282195"/>
    </source>
</evidence>
<dbReference type="InterPro" id="IPR036928">
    <property type="entry name" value="AS_sf"/>
</dbReference>
<dbReference type="OrthoDB" id="9811471at2"/>
<dbReference type="Proteomes" id="UP000282195">
    <property type="component" value="Plasmid pRCCGE525c"/>
</dbReference>
<dbReference type="GO" id="GO:0003824">
    <property type="term" value="F:catalytic activity"/>
    <property type="evidence" value="ECO:0007669"/>
    <property type="project" value="InterPro"/>
</dbReference>
<dbReference type="EMBL" id="CP032695">
    <property type="protein sequence ID" value="AYG63075.1"/>
    <property type="molecule type" value="Genomic_DNA"/>
</dbReference>
<dbReference type="PANTHER" id="PTHR11895:SF176">
    <property type="entry name" value="AMIDASE AMID-RELATED"/>
    <property type="match status" value="1"/>
</dbReference>
<organism evidence="4 5">
    <name type="scientific">Rhizobium jaguaris</name>
    <dbReference type="NCBI Taxonomy" id="1312183"/>
    <lineage>
        <taxon>Bacteria</taxon>
        <taxon>Pseudomonadati</taxon>
        <taxon>Pseudomonadota</taxon>
        <taxon>Alphaproteobacteria</taxon>
        <taxon>Hyphomicrobiales</taxon>
        <taxon>Rhizobiaceae</taxon>
        <taxon>Rhizobium/Agrobacterium group</taxon>
        <taxon>Rhizobium</taxon>
    </lineage>
</organism>
<evidence type="ECO:0000256" key="2">
    <source>
        <dbReference type="ARBA" id="ARBA00021874"/>
    </source>
</evidence>
<keyword evidence="5" id="KW-1185">Reference proteome</keyword>
<protein>
    <recommendedName>
        <fullName evidence="2">Indoleacetamide hydrolase</fullName>
    </recommendedName>
</protein>
<proteinExistence type="predicted"/>
<dbReference type="InterPro" id="IPR023631">
    <property type="entry name" value="Amidase_dom"/>
</dbReference>
<dbReference type="InterPro" id="IPR000120">
    <property type="entry name" value="Amidase"/>
</dbReference>
<dbReference type="AlphaFoldDB" id="A0A387G119"/>
<dbReference type="PANTHER" id="PTHR11895">
    <property type="entry name" value="TRANSAMIDASE"/>
    <property type="match status" value="1"/>
</dbReference>
<dbReference type="PROSITE" id="PS00571">
    <property type="entry name" value="AMIDASES"/>
    <property type="match status" value="1"/>
</dbReference>
<geneLocation type="plasmid" evidence="5">
    <name>prccge525c</name>
</geneLocation>
<dbReference type="Gene3D" id="3.90.1300.10">
    <property type="entry name" value="Amidase signature (AS) domain"/>
    <property type="match status" value="1"/>
</dbReference>
<dbReference type="SUPFAM" id="SSF75304">
    <property type="entry name" value="Amidase signature (AS) enzymes"/>
    <property type="match status" value="1"/>
</dbReference>
<dbReference type="InterPro" id="IPR020556">
    <property type="entry name" value="Amidase_CS"/>
</dbReference>
<reference evidence="4 5" key="1">
    <citation type="submission" date="2018-10" db="EMBL/GenBank/DDBJ databases">
        <title>Rhizobium etli, R. leguminosarum and a new Rhizobium genospecies from Phaseolus dumosus.</title>
        <authorList>
            <person name="Ramirez-Puebla S.T."/>
            <person name="Rogel-Hernandez M.A."/>
            <person name="Guerrero G."/>
            <person name="Ormeno-Orrillo E."/>
            <person name="Martinez-Romero J.C."/>
            <person name="Negrete-Yankelevich S."/>
            <person name="Martinez-Romero E."/>
        </authorList>
    </citation>
    <scope>NUCLEOTIDE SEQUENCE [LARGE SCALE GENOMIC DNA]</scope>
    <source>
        <strain evidence="4 5">CCGE525</strain>
        <plasmid evidence="5">prccge525c</plasmid>
    </source>
</reference>
<dbReference type="KEGG" id="rjg:CCGE525_30715"/>
<evidence type="ECO:0000256" key="1">
    <source>
        <dbReference type="ARBA" id="ARBA00003871"/>
    </source>
</evidence>
<feature type="domain" description="Amidase" evidence="3">
    <location>
        <begin position="78"/>
        <end position="480"/>
    </location>
</feature>
<sequence length="498" mass="52695">MLAERRQCTHSSDRSSTQCRYGVMLACRQLRDGWNKHNEGGTAVSASKDSDETKRDIGFLSVGELGSRYRDGSLSPVDVVTAALERVERLEPSLNAVAHVMREAALEQATRAAADLWSGRHVGPLHGIPVAIKDLIDVRGVPSGFGSRVRPPVVAADDAEFVKRLRQAGAIILCKTNLLEYAYGIAHPDVGQTNNPHDTGRTSGGSSGGSAAVVAAGIVPLAVGTDTGGSIRIPASYCGIVGLKPTFGLISVDGVFPLSQTLDHAGPLARTVTDAAILLEYLSGKPFPLSQSSLEGVGIGVLSYHADSRELTAAVAENLMQTIKTLEAHGAIVKTIDIPLLALANSELRKIIKPEASLIHKELYAENPAGYAPRTRSQVEAGFHVSAVDYLQAQDFRLQLRNAVEAQFADVDVLLSPSVPFPAPTEDPEFTEEGEEGEMLSSGFANMTGHPSMSLPCGMDGHLPLGLQLTSAFGDDGKLLQIALGVEAALAAYRRPAI</sequence>
<comment type="function">
    <text evidence="1">Hydrolyzes indole-3-acetamide (IAM) into indole-3-acetic acid (IAA).</text>
</comment>
<evidence type="ECO:0000259" key="3">
    <source>
        <dbReference type="Pfam" id="PF01425"/>
    </source>
</evidence>
<gene>
    <name evidence="4" type="ORF">CCGE525_30715</name>
</gene>
<dbReference type="Pfam" id="PF01425">
    <property type="entry name" value="Amidase"/>
    <property type="match status" value="1"/>
</dbReference>